<evidence type="ECO:0000313" key="3">
    <source>
        <dbReference type="Proteomes" id="UP000753724"/>
    </source>
</evidence>
<name>A0ABW9X9E8_9SPHN</name>
<keyword evidence="3" id="KW-1185">Reference proteome</keyword>
<dbReference type="InterPro" id="IPR022572">
    <property type="entry name" value="DNA_rep/recomb_RecO_N"/>
</dbReference>
<accession>A0ABW9X9E8</accession>
<organism evidence="2 3">
    <name type="scientific">Novosphingobium ovatum</name>
    <dbReference type="NCBI Taxonomy" id="1908523"/>
    <lineage>
        <taxon>Bacteria</taxon>
        <taxon>Pseudomonadati</taxon>
        <taxon>Pseudomonadota</taxon>
        <taxon>Alphaproteobacteria</taxon>
        <taxon>Sphingomonadales</taxon>
        <taxon>Sphingomonadaceae</taxon>
        <taxon>Novosphingobium</taxon>
    </lineage>
</organism>
<comment type="caution">
    <text evidence="2">The sequence shown here is derived from an EMBL/GenBank/DDBJ whole genome shotgun (WGS) entry which is preliminary data.</text>
</comment>
<gene>
    <name evidence="2" type="ORF">GTZ99_01150</name>
</gene>
<evidence type="ECO:0000259" key="1">
    <source>
        <dbReference type="Pfam" id="PF11967"/>
    </source>
</evidence>
<dbReference type="Proteomes" id="UP000753724">
    <property type="component" value="Unassembled WGS sequence"/>
</dbReference>
<feature type="domain" description="DNA replication/recombination mediator RecO N-terminal" evidence="1">
    <location>
        <begin position="1"/>
        <end position="67"/>
    </location>
</feature>
<sequence>MHIRASALVCAARPHGEVGVIVRLLTERYGMVAAYVSGGRGREMRPVLIPGNGVEAEMRARTPAQMPSARIELTHSRAPFLTEPLPAVAIGWATTLAASALPERHAYPAIHAALEALLDAVCHAPSARGWAGAMLAYEALVLRELGYGNVFGAGVDGQRLLALGQGGDWPRILDAFDRLGVALSRYVLAEAHGDVMGARIRLCERLRRIAAP</sequence>
<evidence type="ECO:0000313" key="2">
    <source>
        <dbReference type="EMBL" id="NBC35161.1"/>
    </source>
</evidence>
<dbReference type="RefSeq" id="WP_161717022.1">
    <property type="nucleotide sequence ID" value="NZ_JAAAPO010000001.1"/>
</dbReference>
<protein>
    <submittedName>
        <fullName evidence="2">DNA recombination protein RecO</fullName>
    </submittedName>
</protein>
<reference evidence="3" key="1">
    <citation type="submission" date="2020-01" db="EMBL/GenBank/DDBJ databases">
        <title>Sphingomonas sp. strain CSW-10.</title>
        <authorList>
            <person name="Chen W.-M."/>
        </authorList>
    </citation>
    <scope>NUCLEOTIDE SEQUENCE [LARGE SCALE GENOMIC DNA]</scope>
    <source>
        <strain evidence="3">FSY-8</strain>
    </source>
</reference>
<proteinExistence type="predicted"/>
<dbReference type="Pfam" id="PF11967">
    <property type="entry name" value="RecO_N"/>
    <property type="match status" value="1"/>
</dbReference>
<dbReference type="EMBL" id="JAAAPO010000001">
    <property type="protein sequence ID" value="NBC35161.1"/>
    <property type="molecule type" value="Genomic_DNA"/>
</dbReference>